<organism evidence="7">
    <name type="scientific">Anisakis simplex</name>
    <name type="common">Herring worm</name>
    <dbReference type="NCBI Taxonomy" id="6269"/>
    <lineage>
        <taxon>Eukaryota</taxon>
        <taxon>Metazoa</taxon>
        <taxon>Ecdysozoa</taxon>
        <taxon>Nematoda</taxon>
        <taxon>Chromadorea</taxon>
        <taxon>Rhabditida</taxon>
        <taxon>Spirurina</taxon>
        <taxon>Ascaridomorpha</taxon>
        <taxon>Ascaridoidea</taxon>
        <taxon>Anisakidae</taxon>
        <taxon>Anisakis</taxon>
        <taxon>Anisakis simplex complex</taxon>
    </lineage>
</organism>
<dbReference type="GO" id="GO:0005811">
    <property type="term" value="C:lipid droplet"/>
    <property type="evidence" value="ECO:0007669"/>
    <property type="project" value="TreeGrafter"/>
</dbReference>
<keyword evidence="3" id="KW-0472">Membrane</keyword>
<evidence type="ECO:0000313" key="6">
    <source>
        <dbReference type="Proteomes" id="UP000267096"/>
    </source>
</evidence>
<dbReference type="EMBL" id="UYRR01038760">
    <property type="protein sequence ID" value="VDK74486.1"/>
    <property type="molecule type" value="Genomic_DNA"/>
</dbReference>
<dbReference type="Gene3D" id="3.40.1090.10">
    <property type="entry name" value="Cytosolic phospholipase A2 catalytic domain"/>
    <property type="match status" value="1"/>
</dbReference>
<dbReference type="Proteomes" id="UP000267096">
    <property type="component" value="Unassembled WGS sequence"/>
</dbReference>
<reference evidence="7" key="1">
    <citation type="submission" date="2017-02" db="UniProtKB">
        <authorList>
            <consortium name="WormBaseParasite"/>
        </authorList>
    </citation>
    <scope>IDENTIFICATION</scope>
</reference>
<evidence type="ECO:0000256" key="1">
    <source>
        <dbReference type="ARBA" id="ARBA00023098"/>
    </source>
</evidence>
<dbReference type="AlphaFoldDB" id="A0A0M3KID3"/>
<feature type="domain" description="PNPLA" evidence="4">
    <location>
        <begin position="13"/>
        <end position="117"/>
    </location>
</feature>
<keyword evidence="3" id="KW-0812">Transmembrane</keyword>
<dbReference type="GO" id="GO:0004806">
    <property type="term" value="F:triacylglycerol lipase activity"/>
    <property type="evidence" value="ECO:0007669"/>
    <property type="project" value="TreeGrafter"/>
</dbReference>
<evidence type="ECO:0000313" key="5">
    <source>
        <dbReference type="EMBL" id="VDK74486.1"/>
    </source>
</evidence>
<dbReference type="InterPro" id="IPR002641">
    <property type="entry name" value="PNPLA_dom"/>
</dbReference>
<keyword evidence="3" id="KW-1133">Transmembrane helix</keyword>
<evidence type="ECO:0000256" key="2">
    <source>
        <dbReference type="PROSITE-ProRule" id="PRU01161"/>
    </source>
</evidence>
<gene>
    <name evidence="5" type="ORF">ASIM_LOCUS20131</name>
</gene>
<evidence type="ECO:0000256" key="3">
    <source>
        <dbReference type="SAM" id="Phobius"/>
    </source>
</evidence>
<feature type="transmembrane region" description="Helical" evidence="3">
    <location>
        <begin position="45"/>
        <end position="63"/>
    </location>
</feature>
<dbReference type="PANTHER" id="PTHR12406">
    <property type="entry name" value="CALCIUM-INDEPENDENT PHOSPHOLIPASE A2 IPLA2 -RELATED"/>
    <property type="match status" value="1"/>
</dbReference>
<dbReference type="InterPro" id="IPR016035">
    <property type="entry name" value="Acyl_Trfase/lysoPLipase"/>
</dbReference>
<dbReference type="PROSITE" id="PS51635">
    <property type="entry name" value="PNPLA"/>
    <property type="match status" value="1"/>
</dbReference>
<dbReference type="WBParaSite" id="ASIM_0002075201-mRNA-1">
    <property type="protein sequence ID" value="ASIM_0002075201-mRNA-1"/>
    <property type="gene ID" value="ASIM_0002075201"/>
</dbReference>
<name>A0A0M3KID3_ANISI</name>
<keyword evidence="6" id="KW-1185">Reference proteome</keyword>
<dbReference type="GO" id="GO:0005737">
    <property type="term" value="C:cytoplasm"/>
    <property type="evidence" value="ECO:0007669"/>
    <property type="project" value="TreeGrafter"/>
</dbReference>
<feature type="transmembrane region" description="Helical" evidence="3">
    <location>
        <begin position="12"/>
        <end position="33"/>
    </location>
</feature>
<proteinExistence type="predicted"/>
<keyword evidence="1" id="KW-0443">Lipid metabolism</keyword>
<dbReference type="OrthoDB" id="197155at2759"/>
<comment type="caution">
    <text evidence="2">Lacks conserved residue(s) required for the propagation of feature annotation.</text>
</comment>
<dbReference type="GO" id="GO:0019433">
    <property type="term" value="P:triglyceride catabolic process"/>
    <property type="evidence" value="ECO:0007669"/>
    <property type="project" value="TreeGrafter"/>
</dbReference>
<dbReference type="PANTHER" id="PTHR12406:SF41">
    <property type="entry name" value="BRUMMER, ISOFORM B-RELATED"/>
    <property type="match status" value="1"/>
</dbReference>
<dbReference type="GO" id="GO:0016020">
    <property type="term" value="C:membrane"/>
    <property type="evidence" value="ECO:0007669"/>
    <property type="project" value="TreeGrafter"/>
</dbReference>
<dbReference type="SUPFAM" id="SSF52151">
    <property type="entry name" value="FabD/lysophospholipase-like"/>
    <property type="match status" value="1"/>
</dbReference>
<dbReference type="InterPro" id="IPR033562">
    <property type="entry name" value="PLPL"/>
</dbReference>
<sequence length="117" mass="12186">MSVTLSDRCYRSLSFSGCGFLCIYHAGVCAAIKEYAPEMLSGSMSGASAGSIIAACLICNVCISRGASIILRIVNETAKNNSLSDPILSPNILNFRALSADGLRSSGEGGWQMGEGK</sequence>
<accession>A0A0M3KID3</accession>
<reference evidence="5 6" key="2">
    <citation type="submission" date="2018-11" db="EMBL/GenBank/DDBJ databases">
        <authorList>
            <consortium name="Pathogen Informatics"/>
        </authorList>
    </citation>
    <scope>NUCLEOTIDE SEQUENCE [LARGE SCALE GENOMIC DNA]</scope>
</reference>
<dbReference type="GO" id="GO:0055088">
    <property type="term" value="P:lipid homeostasis"/>
    <property type="evidence" value="ECO:0007669"/>
    <property type="project" value="TreeGrafter"/>
</dbReference>
<feature type="short sequence motif" description="GXSXG" evidence="2">
    <location>
        <begin position="46"/>
        <end position="50"/>
    </location>
</feature>
<dbReference type="Pfam" id="PF01734">
    <property type="entry name" value="Patatin"/>
    <property type="match status" value="1"/>
</dbReference>
<protein>
    <submittedName>
        <fullName evidence="7">PNPLA domain-containing protein</fullName>
    </submittedName>
</protein>
<evidence type="ECO:0000313" key="7">
    <source>
        <dbReference type="WBParaSite" id="ASIM_0002075201-mRNA-1"/>
    </source>
</evidence>
<evidence type="ECO:0000259" key="4">
    <source>
        <dbReference type="PROSITE" id="PS51635"/>
    </source>
</evidence>